<dbReference type="InterPro" id="IPR014729">
    <property type="entry name" value="Rossmann-like_a/b/a_fold"/>
</dbReference>
<gene>
    <name evidence="14" type="ORF">BD821_10214</name>
</gene>
<comment type="caution">
    <text evidence="14">The sequence shown here is derived from an EMBL/GenBank/DDBJ whole genome shotgun (WGS) entry which is preliminary data.</text>
</comment>
<evidence type="ECO:0000256" key="8">
    <source>
        <dbReference type="ARBA" id="ARBA00023125"/>
    </source>
</evidence>
<dbReference type="Proteomes" id="UP000239863">
    <property type="component" value="Unassembled WGS sequence"/>
</dbReference>
<dbReference type="FunFam" id="1.10.579.10:FF:000002">
    <property type="entry name" value="Deoxyribodipyrimidine photolyase"/>
    <property type="match status" value="1"/>
</dbReference>
<dbReference type="STRING" id="37659.GCA_000703125_01609"/>
<comment type="cofactor">
    <cofactor evidence="1">
        <name>FAD</name>
        <dbReference type="ChEBI" id="CHEBI:57692"/>
    </cofactor>
</comment>
<dbReference type="InterPro" id="IPR032673">
    <property type="entry name" value="DNA_photolyase_2_CS"/>
</dbReference>
<evidence type="ECO:0000256" key="6">
    <source>
        <dbReference type="ARBA" id="ARBA00022763"/>
    </source>
</evidence>
<dbReference type="PANTHER" id="PTHR10211:SF0">
    <property type="entry name" value="DEOXYRIBODIPYRIMIDINE PHOTO-LYASE"/>
    <property type="match status" value="1"/>
</dbReference>
<reference evidence="14 15" key="1">
    <citation type="submission" date="2018-02" db="EMBL/GenBank/DDBJ databases">
        <title>Genomic Encyclopedia of Archaeal and Bacterial Type Strains, Phase II (KMG-II): from individual species to whole genera.</title>
        <authorList>
            <person name="Goeker M."/>
        </authorList>
    </citation>
    <scope>NUCLEOTIDE SEQUENCE [LARGE SCALE GENOMIC DNA]</scope>
    <source>
        <strain evidence="14 15">DSM 15099</strain>
    </source>
</reference>
<evidence type="ECO:0000256" key="2">
    <source>
        <dbReference type="ARBA" id="ARBA00006409"/>
    </source>
</evidence>
<dbReference type="EMBL" id="PTIS01000002">
    <property type="protein sequence ID" value="PPK49103.1"/>
    <property type="molecule type" value="Genomic_DNA"/>
</dbReference>
<dbReference type="RefSeq" id="WP_104409135.1">
    <property type="nucleotide sequence ID" value="NZ_PTIS01000002.1"/>
</dbReference>
<keyword evidence="5" id="KW-0285">Flavoprotein</keyword>
<keyword evidence="7" id="KW-0274">FAD</keyword>
<proteinExistence type="inferred from homology"/>
<keyword evidence="6" id="KW-0227">DNA damage</keyword>
<dbReference type="SUPFAM" id="SSF52425">
    <property type="entry name" value="Cryptochrome/photolyase, N-terminal domain"/>
    <property type="match status" value="1"/>
</dbReference>
<dbReference type="PROSITE" id="PS51645">
    <property type="entry name" value="PHR_CRY_ALPHA_BETA"/>
    <property type="match status" value="1"/>
</dbReference>
<organism evidence="14 15">
    <name type="scientific">Clostridium algidicarnis DSM 15099</name>
    <dbReference type="NCBI Taxonomy" id="1121295"/>
    <lineage>
        <taxon>Bacteria</taxon>
        <taxon>Bacillati</taxon>
        <taxon>Bacillota</taxon>
        <taxon>Clostridia</taxon>
        <taxon>Eubacteriales</taxon>
        <taxon>Clostridiaceae</taxon>
        <taxon>Clostridium</taxon>
    </lineage>
</organism>
<evidence type="ECO:0000256" key="10">
    <source>
        <dbReference type="ARBA" id="ARBA00023239"/>
    </source>
</evidence>
<dbReference type="InterPro" id="IPR036134">
    <property type="entry name" value="Crypto/Photolyase_FAD-like_sf"/>
</dbReference>
<dbReference type="InterPro" id="IPR052219">
    <property type="entry name" value="Photolyase_Class-2"/>
</dbReference>
<evidence type="ECO:0000256" key="3">
    <source>
        <dbReference type="ARBA" id="ARBA00013149"/>
    </source>
</evidence>
<dbReference type="Pfam" id="PF00875">
    <property type="entry name" value="DNA_photolyase"/>
    <property type="match status" value="1"/>
</dbReference>
<evidence type="ECO:0000256" key="4">
    <source>
        <dbReference type="ARBA" id="ARBA00014046"/>
    </source>
</evidence>
<accession>A0A2S6FZN6</accession>
<dbReference type="OrthoDB" id="9772484at2"/>
<dbReference type="AlphaFoldDB" id="A0A2S6FZN6"/>
<dbReference type="GO" id="GO:0003677">
    <property type="term" value="F:DNA binding"/>
    <property type="evidence" value="ECO:0007669"/>
    <property type="project" value="UniProtKB-KW"/>
</dbReference>
<evidence type="ECO:0000313" key="14">
    <source>
        <dbReference type="EMBL" id="PPK49103.1"/>
    </source>
</evidence>
<dbReference type="InterPro" id="IPR036155">
    <property type="entry name" value="Crypto/Photolyase_N_sf"/>
</dbReference>
<dbReference type="PROSITE" id="PS01083">
    <property type="entry name" value="DNA_PHOTOLYASES_2_1"/>
    <property type="match status" value="1"/>
</dbReference>
<name>A0A2S6FZN6_9CLOT</name>
<evidence type="ECO:0000259" key="13">
    <source>
        <dbReference type="PROSITE" id="PS51645"/>
    </source>
</evidence>
<dbReference type="Gene3D" id="1.10.579.10">
    <property type="entry name" value="DNA Cyclobutane Dipyrimidine Photolyase, subunit A, domain 3"/>
    <property type="match status" value="1"/>
</dbReference>
<keyword evidence="9" id="KW-0234">DNA repair</keyword>
<dbReference type="PANTHER" id="PTHR10211">
    <property type="entry name" value="DEOXYRIBODIPYRIMIDINE PHOTOLYASE"/>
    <property type="match status" value="1"/>
</dbReference>
<dbReference type="SUPFAM" id="SSF48173">
    <property type="entry name" value="Cryptochrome/photolyase FAD-binding domain"/>
    <property type="match status" value="1"/>
</dbReference>
<evidence type="ECO:0000256" key="5">
    <source>
        <dbReference type="ARBA" id="ARBA00022630"/>
    </source>
</evidence>
<sequence length="448" mass="52918">MILDERIKRLNNKVITDNPYVVYWMQSSQRTEYNHALEYSIIQANSLKKPLIVYFGLTDGFPEANERHYYFMLEGLKEVKEKLAKRNIKMIIRRLSPEIGALEISSLAALMVVDRGYLRVERSWRNFLAENAKCTLIEVETNVIVPIEEVSPKEEYSAATLRSKISKKLETYILPLSERKCDVMSINMDLPFENYDIEDIDKVISSLDIDKNVKRVSYYKGGTNNAKLLLEDFISNKLPNYTKLKNHPGEEYTSDLSPYLHFGQISPLYIYNQLIYVNIEGKKDFLEELIVRRELSMNFVFYNNKYDSYDCLPNWSKATLEKHLLDQREFIYSIEELESAKTHDEYWNTAQKEMVVTGKMHGYMRMYWGKKILEWGKTPKEAFDSAIYLNNKYLLDGRDPNSFTGVAWCFGKHDRPWRERDVFGTVRYMNDKGLKRKFNMEKYTEKTY</sequence>
<keyword evidence="10 14" id="KW-0456">Lyase</keyword>
<evidence type="ECO:0000256" key="12">
    <source>
        <dbReference type="ARBA" id="ARBA00033999"/>
    </source>
</evidence>
<keyword evidence="8" id="KW-0238">DNA-binding</keyword>
<comment type="catalytic activity">
    <reaction evidence="12">
        <text>cyclobutadipyrimidine (in DNA) = 2 pyrimidine residues (in DNA).</text>
        <dbReference type="EC" id="4.1.99.3"/>
    </reaction>
</comment>
<evidence type="ECO:0000256" key="9">
    <source>
        <dbReference type="ARBA" id="ARBA00023204"/>
    </source>
</evidence>
<evidence type="ECO:0000256" key="1">
    <source>
        <dbReference type="ARBA" id="ARBA00001974"/>
    </source>
</evidence>
<dbReference type="Gene3D" id="1.25.40.80">
    <property type="match status" value="1"/>
</dbReference>
<dbReference type="GO" id="GO:0000719">
    <property type="term" value="P:photoreactive repair"/>
    <property type="evidence" value="ECO:0007669"/>
    <property type="project" value="TreeGrafter"/>
</dbReference>
<evidence type="ECO:0000256" key="11">
    <source>
        <dbReference type="ARBA" id="ARBA00031671"/>
    </source>
</evidence>
<protein>
    <recommendedName>
        <fullName evidence="4">Deoxyribodipyrimidine photo-lyase</fullName>
        <ecNumber evidence="3">4.1.99.3</ecNumber>
    </recommendedName>
    <alternativeName>
        <fullName evidence="11">DNA photolyase</fullName>
    </alternativeName>
</protein>
<evidence type="ECO:0000313" key="15">
    <source>
        <dbReference type="Proteomes" id="UP000239863"/>
    </source>
</evidence>
<dbReference type="Gene3D" id="3.40.50.620">
    <property type="entry name" value="HUPs"/>
    <property type="match status" value="1"/>
</dbReference>
<dbReference type="GO" id="GO:0003904">
    <property type="term" value="F:deoxyribodipyrimidine photo-lyase activity"/>
    <property type="evidence" value="ECO:0007669"/>
    <property type="project" value="UniProtKB-EC"/>
</dbReference>
<dbReference type="InterPro" id="IPR006050">
    <property type="entry name" value="DNA_photolyase_N"/>
</dbReference>
<comment type="similarity">
    <text evidence="2">Belongs to the DNA photolyase class-2 family.</text>
</comment>
<dbReference type="EC" id="4.1.99.3" evidence="3"/>
<evidence type="ECO:0000256" key="7">
    <source>
        <dbReference type="ARBA" id="ARBA00022827"/>
    </source>
</evidence>
<feature type="domain" description="Photolyase/cryptochrome alpha/beta" evidence="13">
    <location>
        <begin position="19"/>
        <end position="147"/>
    </location>
</feature>